<dbReference type="GO" id="GO:0019877">
    <property type="term" value="P:diaminopimelate biosynthetic process"/>
    <property type="evidence" value="ECO:0007669"/>
    <property type="project" value="UniProtKB-ARBA"/>
</dbReference>
<accession>A0A127K615</accession>
<dbReference type="PANTHER" id="PTHR11014:SF63">
    <property type="entry name" value="METALLOPEPTIDASE, PUTATIVE (AFU_ORTHOLOGUE AFUA_6G09600)-RELATED"/>
    <property type="match status" value="1"/>
</dbReference>
<dbReference type="PANTHER" id="PTHR11014">
    <property type="entry name" value="PEPTIDASE M20 FAMILY MEMBER"/>
    <property type="match status" value="1"/>
</dbReference>
<dbReference type="Gene3D" id="3.30.70.360">
    <property type="match status" value="1"/>
</dbReference>
<evidence type="ECO:0000313" key="5">
    <source>
        <dbReference type="Proteomes" id="UP000036902"/>
    </source>
</evidence>
<dbReference type="InterPro" id="IPR017439">
    <property type="entry name" value="Amidohydrolase"/>
</dbReference>
<dbReference type="AlphaFoldDB" id="A0A127K615"/>
<evidence type="ECO:0000313" key="4">
    <source>
        <dbReference type="EMBL" id="AMO37094.1"/>
    </source>
</evidence>
<dbReference type="GO" id="GO:0046872">
    <property type="term" value="F:metal ion binding"/>
    <property type="evidence" value="ECO:0007669"/>
    <property type="project" value="UniProtKB-KW"/>
</dbReference>
<dbReference type="InterPro" id="IPR036264">
    <property type="entry name" value="Bact_exopeptidase_dim_dom"/>
</dbReference>
<feature type="binding site" evidence="2">
    <location>
        <position position="358"/>
    </location>
    <ligand>
        <name>Mn(2+)</name>
        <dbReference type="ChEBI" id="CHEBI:29035"/>
        <label>2</label>
    </ligand>
</feature>
<feature type="domain" description="Peptidase M20 dimerisation" evidence="3">
    <location>
        <begin position="187"/>
        <end position="281"/>
    </location>
</feature>
<dbReference type="SUPFAM" id="SSF53187">
    <property type="entry name" value="Zn-dependent exopeptidases"/>
    <property type="match status" value="1"/>
</dbReference>
<sequence length="385" mass="41335">MSMLLNALTADQEQMKAWRHHMHQHPEVAFEEHNTARYIADLLRGWGYEVTENIGKTGLVARMSCGDGKKSIGLRADTDALAVQEMIEGGHKSTIPGKSHTCGHDGHSAMLLGAAHYLAHTRAFNGTVNLIFQPAEEIMGGAVAMIKDGLFERFPMDAVFGMHNMPTLERGKLYFTAGQVMAAVDNWEIVLTGKGSHGSMPEKSIDPVVAGASLVMALQTIVSRNVGAKDSAVVTVGAFLAGDAGNVIPQTATLRLSIRSSAPETRKLVLDKVRAITAAQAASFGVGHEIVEGPPGAVLVNDPVQTAECADVARALLGDDQVVMPGPTFMGSEDFAYYAQHKPGSYCFIGNGDTPMVHHPMYDFDDRNLPVGAAYWVALVQHYLK</sequence>
<evidence type="ECO:0000259" key="3">
    <source>
        <dbReference type="Pfam" id="PF07687"/>
    </source>
</evidence>
<organism evidence="4 5">
    <name type="scientific">Thauera humireducens</name>
    <dbReference type="NCBI Taxonomy" id="1134435"/>
    <lineage>
        <taxon>Bacteria</taxon>
        <taxon>Pseudomonadati</taxon>
        <taxon>Pseudomonadota</taxon>
        <taxon>Betaproteobacteria</taxon>
        <taxon>Rhodocyclales</taxon>
        <taxon>Zoogloeaceae</taxon>
        <taxon>Thauera</taxon>
    </lineage>
</organism>
<keyword evidence="5" id="KW-1185">Reference proteome</keyword>
<dbReference type="RefSeq" id="WP_048705420.1">
    <property type="nucleotide sequence ID" value="NZ_CP014646.1"/>
</dbReference>
<dbReference type="InterPro" id="IPR002933">
    <property type="entry name" value="Peptidase_M20"/>
</dbReference>
<dbReference type="PIRSF" id="PIRSF005962">
    <property type="entry name" value="Pept_M20D_amidohydro"/>
    <property type="match status" value="1"/>
</dbReference>
<dbReference type="Pfam" id="PF01546">
    <property type="entry name" value="Peptidase_M20"/>
    <property type="match status" value="1"/>
</dbReference>
<protein>
    <submittedName>
        <fullName evidence="4">Amidohydrolase</fullName>
    </submittedName>
</protein>
<dbReference type="KEGG" id="thu:AC731_009085"/>
<dbReference type="FunFam" id="3.30.70.360:FF:000001">
    <property type="entry name" value="N-acetyldiaminopimelate deacetylase"/>
    <property type="match status" value="1"/>
</dbReference>
<evidence type="ECO:0000256" key="1">
    <source>
        <dbReference type="ARBA" id="ARBA00022801"/>
    </source>
</evidence>
<feature type="binding site" evidence="2">
    <location>
        <position position="104"/>
    </location>
    <ligand>
        <name>Mn(2+)</name>
        <dbReference type="ChEBI" id="CHEBI:29035"/>
        <label>2</label>
    </ligand>
</feature>
<name>A0A127K615_9RHOO</name>
<dbReference type="EMBL" id="CP014646">
    <property type="protein sequence ID" value="AMO37094.1"/>
    <property type="molecule type" value="Genomic_DNA"/>
</dbReference>
<gene>
    <name evidence="4" type="ORF">AC731_009085</name>
</gene>
<dbReference type="InterPro" id="IPR011650">
    <property type="entry name" value="Peptidase_M20_dimer"/>
</dbReference>
<dbReference type="Pfam" id="PF07687">
    <property type="entry name" value="M20_dimer"/>
    <property type="match status" value="1"/>
</dbReference>
<dbReference type="CDD" id="cd05666">
    <property type="entry name" value="M20_Acy1-like"/>
    <property type="match status" value="1"/>
</dbReference>
<proteinExistence type="predicted"/>
<dbReference type="Proteomes" id="UP000036902">
    <property type="component" value="Chromosome"/>
</dbReference>
<evidence type="ECO:0000256" key="2">
    <source>
        <dbReference type="PIRSR" id="PIRSR005962-1"/>
    </source>
</evidence>
<feature type="binding site" evidence="2">
    <location>
        <position position="163"/>
    </location>
    <ligand>
        <name>Mn(2+)</name>
        <dbReference type="ChEBI" id="CHEBI:29035"/>
        <label>2</label>
    </ligand>
</feature>
<feature type="binding site" evidence="2">
    <location>
        <position position="137"/>
    </location>
    <ligand>
        <name>Mn(2+)</name>
        <dbReference type="ChEBI" id="CHEBI:29035"/>
        <label>2</label>
    </ligand>
</feature>
<reference evidence="5" key="1">
    <citation type="submission" date="2016-03" db="EMBL/GenBank/DDBJ databases">
        <authorList>
            <person name="Ma C."/>
            <person name="Zhou S."/>
            <person name="Yang G."/>
        </authorList>
    </citation>
    <scope>NUCLEOTIDE SEQUENCE [LARGE SCALE GENOMIC DNA]</scope>
    <source>
        <strain evidence="5">SgZ-1</strain>
    </source>
</reference>
<keyword evidence="1 4" id="KW-0378">Hydrolase</keyword>
<dbReference type="SUPFAM" id="SSF55031">
    <property type="entry name" value="Bacterial exopeptidase dimerisation domain"/>
    <property type="match status" value="1"/>
</dbReference>
<comment type="cofactor">
    <cofactor evidence="2">
        <name>Mn(2+)</name>
        <dbReference type="ChEBI" id="CHEBI:29035"/>
    </cofactor>
    <text evidence="2">The Mn(2+) ion enhances activity.</text>
</comment>
<feature type="binding site" evidence="2">
    <location>
        <position position="102"/>
    </location>
    <ligand>
        <name>Mn(2+)</name>
        <dbReference type="ChEBI" id="CHEBI:29035"/>
        <label>2</label>
    </ligand>
</feature>
<dbReference type="NCBIfam" id="TIGR01891">
    <property type="entry name" value="amidohydrolases"/>
    <property type="match status" value="1"/>
</dbReference>
<dbReference type="Gene3D" id="3.40.630.10">
    <property type="entry name" value="Zn peptidases"/>
    <property type="match status" value="1"/>
</dbReference>
<keyword evidence="2" id="KW-0464">Manganese</keyword>
<dbReference type="GO" id="GO:0050118">
    <property type="term" value="F:N-acetyldiaminopimelate deacetylase activity"/>
    <property type="evidence" value="ECO:0007669"/>
    <property type="project" value="UniProtKB-ARBA"/>
</dbReference>
<dbReference type="STRING" id="1134435.AC731_009085"/>
<keyword evidence="2" id="KW-0479">Metal-binding</keyword>